<dbReference type="EMBL" id="BSPC01000005">
    <property type="protein sequence ID" value="GLS17141.1"/>
    <property type="molecule type" value="Genomic_DNA"/>
</dbReference>
<dbReference type="RefSeq" id="WP_284309976.1">
    <property type="nucleotide sequence ID" value="NZ_BSPC01000005.1"/>
</dbReference>
<dbReference type="Gene3D" id="3.90.850.10">
    <property type="entry name" value="Fumarylacetoacetase-like, C-terminal domain"/>
    <property type="match status" value="1"/>
</dbReference>
<sequence>MAVSDETLTVIADEVFANMADPREVAPFSDRYAGFGLEDAYEVVREIRRRREARGERVVGRKIGFTNVAAWSGYGISGPIWNYLYDSTTLDLPLPDDSFSTGSWPNIRMETEVALGLRTAPEPGMGDEELLNCVAWAALDFEICTSIFPGWRFKAADAAATGVHVALLLGTRHPISGSRTRWAGELASFSATLSEIGGAHSVGGGAQVLGSPIKAMGCLVRELARYGGEPLRAGEFVTTGTLTQALPALPGELWRSVVQGVDFEGIEIRLT</sequence>
<dbReference type="InterPro" id="IPR050772">
    <property type="entry name" value="Hydratase-Decarb/MhpD_sf"/>
</dbReference>
<protein>
    <submittedName>
        <fullName evidence="1">2-keto-4-pentenoate hydratase</fullName>
    </submittedName>
</protein>
<evidence type="ECO:0000313" key="1">
    <source>
        <dbReference type="EMBL" id="GLS17141.1"/>
    </source>
</evidence>
<dbReference type="PANTHER" id="PTHR30143:SF0">
    <property type="entry name" value="2-KETO-4-PENTENOATE HYDRATASE"/>
    <property type="match status" value="1"/>
</dbReference>
<dbReference type="SUPFAM" id="SSF56529">
    <property type="entry name" value="FAH"/>
    <property type="match status" value="1"/>
</dbReference>
<proteinExistence type="predicted"/>
<evidence type="ECO:0000313" key="2">
    <source>
        <dbReference type="Proteomes" id="UP001156882"/>
    </source>
</evidence>
<gene>
    <name evidence="1" type="primary">mhpD</name>
    <name evidence="1" type="ORF">GCM10007874_01560</name>
</gene>
<accession>A0ABQ6C9U0</accession>
<reference evidence="2" key="1">
    <citation type="journal article" date="2019" name="Int. J. Syst. Evol. Microbiol.">
        <title>The Global Catalogue of Microorganisms (GCM) 10K type strain sequencing project: providing services to taxonomists for standard genome sequencing and annotation.</title>
        <authorList>
            <consortium name="The Broad Institute Genomics Platform"/>
            <consortium name="The Broad Institute Genome Sequencing Center for Infectious Disease"/>
            <person name="Wu L."/>
            <person name="Ma J."/>
        </authorList>
    </citation>
    <scope>NUCLEOTIDE SEQUENCE [LARGE SCALE GENOMIC DNA]</scope>
    <source>
        <strain evidence="2">NBRC 101365</strain>
    </source>
</reference>
<dbReference type="InterPro" id="IPR036663">
    <property type="entry name" value="Fumarylacetoacetase_C_sf"/>
</dbReference>
<name>A0ABQ6C9U0_9HYPH</name>
<dbReference type="PANTHER" id="PTHR30143">
    <property type="entry name" value="ACID HYDRATASE"/>
    <property type="match status" value="1"/>
</dbReference>
<keyword evidence="2" id="KW-1185">Reference proteome</keyword>
<organism evidence="1 2">
    <name type="scientific">Labrys miyagiensis</name>
    <dbReference type="NCBI Taxonomy" id="346912"/>
    <lineage>
        <taxon>Bacteria</taxon>
        <taxon>Pseudomonadati</taxon>
        <taxon>Pseudomonadota</taxon>
        <taxon>Alphaproteobacteria</taxon>
        <taxon>Hyphomicrobiales</taxon>
        <taxon>Xanthobacteraceae</taxon>
        <taxon>Labrys</taxon>
    </lineage>
</organism>
<dbReference type="Proteomes" id="UP001156882">
    <property type="component" value="Unassembled WGS sequence"/>
</dbReference>
<comment type="caution">
    <text evidence="1">The sequence shown here is derived from an EMBL/GenBank/DDBJ whole genome shotgun (WGS) entry which is preliminary data.</text>
</comment>